<feature type="region of interest" description="Disordered" evidence="1">
    <location>
        <begin position="43"/>
        <end position="69"/>
    </location>
</feature>
<dbReference type="RefSeq" id="XP_019017367.1">
    <property type="nucleotide sequence ID" value="XM_019161114.1"/>
</dbReference>
<dbReference type="AlphaFoldDB" id="A0A1E3NJD2"/>
<sequence>MGRSSVTTQERRKSKNQLRRERAKLLKQQDLTSATKSISSAKVLPGQVRVEDTTAPASSAEDADTDEKNVFLEEAYKDIFEKFDLSKLPDTEQEEDDKQRTDNEVKTENHLLIGSDAEEEDEDSDDEGKRQGNEKKEVVKSDTNNEVETSVEDSNNLSKRKFKKLYSLPLAVLKGESKYPELIEWMDANSPDPRLHIYLKTLPNSVSIPSHWQSKKSFLSSKRGIERPPFELPEFIRNTGILEMRNTVEESENEQSTLKQRMRERVQPKSGQLDIDYNKLHDAFFKYQKKPPLLKFGELYTESTNNDDLVLKEKISHFKVGVLSPKLKHALGMVDEKGTLINRLPPWYYKMKEIGPPPSYPYMKISTSGKISFDNPNELNIGPPITTEHWGMLVNDLDASGDDELDEKDFQESNSNTQANNGFDRTKGDVLLTAFGEGPARSAPSIGQNSQAANDGKPKRLFTVLQSTRGGSNDGGNNKNSIFGSQTTSYRVPH</sequence>
<feature type="compositionally biased region" description="Basic and acidic residues" evidence="1">
    <location>
        <begin position="127"/>
        <end position="140"/>
    </location>
</feature>
<dbReference type="Proteomes" id="UP000094455">
    <property type="component" value="Unassembled WGS sequence"/>
</dbReference>
<feature type="compositionally biased region" description="Basic and acidic residues" evidence="1">
    <location>
        <begin position="97"/>
        <end position="109"/>
    </location>
</feature>
<dbReference type="EMBL" id="KV454003">
    <property type="protein sequence ID" value="ODQ46254.1"/>
    <property type="molecule type" value="Genomic_DNA"/>
</dbReference>
<keyword evidence="4" id="KW-1185">Reference proteome</keyword>
<proteinExistence type="predicted"/>
<dbReference type="InterPro" id="IPR018247">
    <property type="entry name" value="EF_Hand_1_Ca_BS"/>
</dbReference>
<evidence type="ECO:0000259" key="2">
    <source>
        <dbReference type="SMART" id="SM00581"/>
    </source>
</evidence>
<dbReference type="PANTHER" id="PTHR12785">
    <property type="entry name" value="SPLICING FACTOR 3B"/>
    <property type="match status" value="1"/>
</dbReference>
<feature type="compositionally biased region" description="Acidic residues" evidence="1">
    <location>
        <begin position="399"/>
        <end position="409"/>
    </location>
</feature>
<dbReference type="InterPro" id="IPR006568">
    <property type="entry name" value="PSP_pro-rich"/>
</dbReference>
<feature type="region of interest" description="Disordered" evidence="1">
    <location>
        <begin position="251"/>
        <end position="270"/>
    </location>
</feature>
<organism evidence="3 4">
    <name type="scientific">Pichia membranifaciens NRRL Y-2026</name>
    <dbReference type="NCBI Taxonomy" id="763406"/>
    <lineage>
        <taxon>Eukaryota</taxon>
        <taxon>Fungi</taxon>
        <taxon>Dikarya</taxon>
        <taxon>Ascomycota</taxon>
        <taxon>Saccharomycotina</taxon>
        <taxon>Pichiomycetes</taxon>
        <taxon>Pichiales</taxon>
        <taxon>Pichiaceae</taxon>
        <taxon>Pichia</taxon>
    </lineage>
</organism>
<feature type="compositionally biased region" description="Polar residues" evidence="1">
    <location>
        <begin position="412"/>
        <end position="423"/>
    </location>
</feature>
<feature type="compositionally biased region" description="Polar residues" evidence="1">
    <location>
        <begin position="141"/>
        <end position="154"/>
    </location>
</feature>
<evidence type="ECO:0000256" key="1">
    <source>
        <dbReference type="SAM" id="MobiDB-lite"/>
    </source>
</evidence>
<dbReference type="Pfam" id="PF04046">
    <property type="entry name" value="PSP"/>
    <property type="match status" value="1"/>
</dbReference>
<protein>
    <recommendedName>
        <fullName evidence="2">PSP proline-rich domain-containing protein</fullName>
    </recommendedName>
</protein>
<dbReference type="OrthoDB" id="10260794at2759"/>
<feature type="compositionally biased region" description="Acidic residues" evidence="1">
    <location>
        <begin position="116"/>
        <end position="126"/>
    </location>
</feature>
<feature type="region of interest" description="Disordered" evidence="1">
    <location>
        <begin position="397"/>
        <end position="494"/>
    </location>
</feature>
<feature type="region of interest" description="Disordered" evidence="1">
    <location>
        <begin position="83"/>
        <end position="154"/>
    </location>
</feature>
<dbReference type="Pfam" id="PF04037">
    <property type="entry name" value="DUF382"/>
    <property type="match status" value="1"/>
</dbReference>
<reference evidence="3 4" key="1">
    <citation type="journal article" date="2016" name="Proc. Natl. Acad. Sci. U.S.A.">
        <title>Comparative genomics of biotechnologically important yeasts.</title>
        <authorList>
            <person name="Riley R."/>
            <person name="Haridas S."/>
            <person name="Wolfe K.H."/>
            <person name="Lopes M.R."/>
            <person name="Hittinger C.T."/>
            <person name="Goeker M."/>
            <person name="Salamov A.A."/>
            <person name="Wisecaver J.H."/>
            <person name="Long T.M."/>
            <person name="Calvey C.H."/>
            <person name="Aerts A.L."/>
            <person name="Barry K.W."/>
            <person name="Choi C."/>
            <person name="Clum A."/>
            <person name="Coughlan A.Y."/>
            <person name="Deshpande S."/>
            <person name="Douglass A.P."/>
            <person name="Hanson S.J."/>
            <person name="Klenk H.-P."/>
            <person name="LaButti K.M."/>
            <person name="Lapidus A."/>
            <person name="Lindquist E.A."/>
            <person name="Lipzen A.M."/>
            <person name="Meier-Kolthoff J.P."/>
            <person name="Ohm R.A."/>
            <person name="Otillar R.P."/>
            <person name="Pangilinan J.L."/>
            <person name="Peng Y."/>
            <person name="Rokas A."/>
            <person name="Rosa C.A."/>
            <person name="Scheuner C."/>
            <person name="Sibirny A.A."/>
            <person name="Slot J.C."/>
            <person name="Stielow J.B."/>
            <person name="Sun H."/>
            <person name="Kurtzman C.P."/>
            <person name="Blackwell M."/>
            <person name="Grigoriev I.V."/>
            <person name="Jeffries T.W."/>
        </authorList>
    </citation>
    <scope>NUCLEOTIDE SEQUENCE [LARGE SCALE GENOMIC DNA]</scope>
    <source>
        <strain evidence="3 4">NRRL Y-2026</strain>
    </source>
</reference>
<dbReference type="InterPro" id="IPR052584">
    <property type="entry name" value="U2_snRNP_Complex_Component"/>
</dbReference>
<feature type="domain" description="PSP proline-rich" evidence="2">
    <location>
        <begin position="315"/>
        <end position="373"/>
    </location>
</feature>
<dbReference type="PANTHER" id="PTHR12785:SF6">
    <property type="entry name" value="SPLICING FACTOR 3B SUBUNIT 2"/>
    <property type="match status" value="1"/>
</dbReference>
<feature type="compositionally biased region" description="Polar residues" evidence="1">
    <location>
        <begin position="482"/>
        <end position="494"/>
    </location>
</feature>
<dbReference type="GeneID" id="30177801"/>
<dbReference type="STRING" id="763406.A0A1E3NJD2"/>
<dbReference type="InterPro" id="IPR007180">
    <property type="entry name" value="DUF382"/>
</dbReference>
<gene>
    <name evidence="3" type="ORF">PICMEDRAFT_16169</name>
</gene>
<evidence type="ECO:0000313" key="3">
    <source>
        <dbReference type="EMBL" id="ODQ46254.1"/>
    </source>
</evidence>
<dbReference type="SMART" id="SM00581">
    <property type="entry name" value="PSP"/>
    <property type="match status" value="1"/>
</dbReference>
<dbReference type="GO" id="GO:0005634">
    <property type="term" value="C:nucleus"/>
    <property type="evidence" value="ECO:0007669"/>
    <property type="project" value="InterPro"/>
</dbReference>
<name>A0A1E3NJD2_9ASCO</name>
<accession>A0A1E3NJD2</accession>
<evidence type="ECO:0000313" key="4">
    <source>
        <dbReference type="Proteomes" id="UP000094455"/>
    </source>
</evidence>
<dbReference type="PROSITE" id="PS00018">
    <property type="entry name" value="EF_HAND_1"/>
    <property type="match status" value="1"/>
</dbReference>